<keyword evidence="1" id="KW-0472">Membrane</keyword>
<protein>
    <submittedName>
        <fullName evidence="2">Uncharacterized protein</fullName>
    </submittedName>
</protein>
<accession>A0ABS2PLH0</accession>
<dbReference type="RefSeq" id="WP_386705149.1">
    <property type="nucleotide sequence ID" value="NZ_JBHTJB010000010.1"/>
</dbReference>
<feature type="transmembrane region" description="Helical" evidence="1">
    <location>
        <begin position="128"/>
        <end position="150"/>
    </location>
</feature>
<keyword evidence="1" id="KW-0812">Transmembrane</keyword>
<keyword evidence="1" id="KW-1133">Transmembrane helix</keyword>
<sequence length="234" mass="26223">MDVASTSFVDLTEIFIFGMLTGKQGGKAMQTYMVLKIEADVVYLGNTDGNLKKLSMECFSYSPKEGDQVLVYSQGKTSLVTKGTEETTPEGNKWVKSSLLQGILDLFLETLAVHNNHLGDIKKIFSQLLITLFMAWSLLGVIVIEILLLLESVIVFVYRLLIGGLRAIRLASRIQNWFDNREKKAALRRQAEEVQAKKALRQMTEEVESLVSSEMTSFSESTSLLMTSEEQSLH</sequence>
<gene>
    <name evidence="2" type="ORF">JOC31_000439</name>
</gene>
<organism evidence="2 3">
    <name type="scientific">Streptococcus saliviloxodontae</name>
    <dbReference type="NCBI Taxonomy" id="1349416"/>
    <lineage>
        <taxon>Bacteria</taxon>
        <taxon>Bacillati</taxon>
        <taxon>Bacillota</taxon>
        <taxon>Bacilli</taxon>
        <taxon>Lactobacillales</taxon>
        <taxon>Streptococcaceae</taxon>
        <taxon>Streptococcus</taxon>
    </lineage>
</organism>
<evidence type="ECO:0000313" key="3">
    <source>
        <dbReference type="Proteomes" id="UP000809081"/>
    </source>
</evidence>
<comment type="caution">
    <text evidence="2">The sequence shown here is derived from an EMBL/GenBank/DDBJ whole genome shotgun (WGS) entry which is preliminary data.</text>
</comment>
<keyword evidence="3" id="KW-1185">Reference proteome</keyword>
<evidence type="ECO:0000313" key="2">
    <source>
        <dbReference type="EMBL" id="MBM7635638.1"/>
    </source>
</evidence>
<name>A0ABS2PLH0_9STRE</name>
<dbReference type="EMBL" id="JAFBEI010000006">
    <property type="protein sequence ID" value="MBM7635638.1"/>
    <property type="molecule type" value="Genomic_DNA"/>
</dbReference>
<evidence type="ECO:0000256" key="1">
    <source>
        <dbReference type="SAM" id="Phobius"/>
    </source>
</evidence>
<proteinExistence type="predicted"/>
<dbReference type="Proteomes" id="UP000809081">
    <property type="component" value="Unassembled WGS sequence"/>
</dbReference>
<reference evidence="2 3" key="1">
    <citation type="submission" date="2021-01" db="EMBL/GenBank/DDBJ databases">
        <title>Genomic Encyclopedia of Type Strains, Phase IV (KMG-IV): sequencing the most valuable type-strain genomes for metagenomic binning, comparative biology and taxonomic classification.</title>
        <authorList>
            <person name="Goeker M."/>
        </authorList>
    </citation>
    <scope>NUCLEOTIDE SEQUENCE [LARGE SCALE GENOMIC DNA]</scope>
    <source>
        <strain evidence="2 3">DSM 27513</strain>
    </source>
</reference>